<accession>L2GU86</accession>
<dbReference type="EMBL" id="GL877436">
    <property type="protein sequence ID" value="ELA46670.1"/>
    <property type="molecule type" value="Genomic_DNA"/>
</dbReference>
<dbReference type="InParanoid" id="L2GU86"/>
<dbReference type="AlphaFoldDB" id="L2GU86"/>
<sequence>MPSKLTNCEAYEHQIIQDMKIEHNNSSKHDWCSSTDMIVPNESFNCNNPWRAYPVCTTVFMRFFSMQDSRYFAILAVNRSIRNNCSESCYLMGYYPSIQRYSSELPYRYAVST</sequence>
<evidence type="ECO:0000313" key="1">
    <source>
        <dbReference type="EMBL" id="ELA46670.1"/>
    </source>
</evidence>
<dbReference type="RefSeq" id="XP_008074834.1">
    <property type="nucleotide sequence ID" value="XM_008076643.1"/>
</dbReference>
<dbReference type="GeneID" id="19879691"/>
<dbReference type="HOGENOM" id="CLU_2135420_0_0_1"/>
<dbReference type="Proteomes" id="UP000011081">
    <property type="component" value="Unassembled WGS sequence"/>
</dbReference>
<organism evidence="1 2">
    <name type="scientific">Vavraia culicis (isolate floridensis)</name>
    <name type="common">Microsporidian parasite</name>
    <dbReference type="NCBI Taxonomy" id="948595"/>
    <lineage>
        <taxon>Eukaryota</taxon>
        <taxon>Fungi</taxon>
        <taxon>Fungi incertae sedis</taxon>
        <taxon>Microsporidia</taxon>
        <taxon>Pleistophoridae</taxon>
        <taxon>Vavraia</taxon>
    </lineage>
</organism>
<evidence type="ECO:0000313" key="2">
    <source>
        <dbReference type="Proteomes" id="UP000011081"/>
    </source>
</evidence>
<name>L2GU86_VAVCU</name>
<dbReference type="VEuPathDB" id="MicrosporidiaDB:VCUG_01820"/>
<proteinExistence type="predicted"/>
<gene>
    <name evidence="1" type="ORF">VCUG_01820</name>
</gene>
<reference evidence="2" key="1">
    <citation type="submission" date="2011-03" db="EMBL/GenBank/DDBJ databases">
        <title>The genome sequence of Vavraia culicis strain floridensis.</title>
        <authorList>
            <consortium name="The Broad Institute Genome Sequencing Platform"/>
            <person name="Cuomo C."/>
            <person name="Becnel J."/>
            <person name="Sanscrainte N."/>
            <person name="Young S.K."/>
            <person name="Zeng Q."/>
            <person name="Gargeya S."/>
            <person name="Fitzgerald M."/>
            <person name="Haas B."/>
            <person name="Abouelleil A."/>
            <person name="Alvarado L."/>
            <person name="Arachchi H.M."/>
            <person name="Berlin A."/>
            <person name="Chapman S.B."/>
            <person name="Gearin G."/>
            <person name="Goldberg J."/>
            <person name="Griggs A."/>
            <person name="Gujja S."/>
            <person name="Hansen M."/>
            <person name="Heiman D."/>
            <person name="Howarth C."/>
            <person name="Larimer J."/>
            <person name="Lui A."/>
            <person name="MacDonald P.J.P."/>
            <person name="McCowen C."/>
            <person name="Montmayeur A."/>
            <person name="Murphy C."/>
            <person name="Neiman D."/>
            <person name="Pearson M."/>
            <person name="Priest M."/>
            <person name="Roberts A."/>
            <person name="Saif S."/>
            <person name="Shea T."/>
            <person name="Sisk P."/>
            <person name="Stolte C."/>
            <person name="Sykes S."/>
            <person name="Wortman J."/>
            <person name="Nusbaum C."/>
            <person name="Birren B."/>
        </authorList>
    </citation>
    <scope>NUCLEOTIDE SEQUENCE [LARGE SCALE GENOMIC DNA]</scope>
    <source>
        <strain evidence="2">floridensis</strain>
    </source>
</reference>
<keyword evidence="2" id="KW-1185">Reference proteome</keyword>
<protein>
    <submittedName>
        <fullName evidence="1">Uncharacterized protein</fullName>
    </submittedName>
</protein>